<evidence type="ECO:0000313" key="7">
    <source>
        <dbReference type="Proteomes" id="UP000182690"/>
    </source>
</evidence>
<sequence>MELQHTDVIVIGAGTVGSMALWQLSKRPGLRVVGIEQYGRVHAHGSYAGESRVFRTAVHEGGTYVGMIQRSRALWRELERESGRDIYAEVGCLSIAPEGFPDLETAIGTVRQFDLPHRLLSTEELRAEYPQHRIADGDVGLLDAHGGGLRPEVAVMSALDLAEANGAELHVNTPVLEIEERSGGVVVRTPQRAWLARSVVVASGSWSTRLSPALHDLLRLQVLGLTWFMPKHPERYAPAHFPAFLRDAGPIHFFGAPSFDGYSFKACTNPEWPVARDVDQVPTSHTRAELIKIGQRAAELFPEISPEPVRQSVHHCAYTPDRLPVVDRSPSGRVVTVTGLSGHGFKFSPQLGEWAAQLAAGDDLDAIAGWDPRFALPAHLERLAVTGPYTGGGH</sequence>
<evidence type="ECO:0000256" key="4">
    <source>
        <dbReference type="ARBA" id="ARBA00023002"/>
    </source>
</evidence>
<gene>
    <name evidence="6" type="ORF">SAMN04488565_0334</name>
</gene>
<dbReference type="SUPFAM" id="SSF51905">
    <property type="entry name" value="FAD/NAD(P)-binding domain"/>
    <property type="match status" value="1"/>
</dbReference>
<dbReference type="eggNOG" id="COG0665">
    <property type="taxonomic scope" value="Bacteria"/>
</dbReference>
<evidence type="ECO:0000256" key="3">
    <source>
        <dbReference type="ARBA" id="ARBA00022827"/>
    </source>
</evidence>
<dbReference type="Pfam" id="PF01266">
    <property type="entry name" value="DAO"/>
    <property type="match status" value="1"/>
</dbReference>
<protein>
    <submittedName>
        <fullName evidence="6">Sarcosine oxidase, monomeric form</fullName>
    </submittedName>
</protein>
<dbReference type="InterPro" id="IPR036188">
    <property type="entry name" value="FAD/NAD-bd_sf"/>
</dbReference>
<dbReference type="GO" id="GO:0008115">
    <property type="term" value="F:sarcosine oxidase activity"/>
    <property type="evidence" value="ECO:0007669"/>
    <property type="project" value="TreeGrafter"/>
</dbReference>
<keyword evidence="2" id="KW-0285">Flavoprotein</keyword>
<dbReference type="EMBL" id="FNKB01000001">
    <property type="protein sequence ID" value="SDQ07961.1"/>
    <property type="molecule type" value="Genomic_DNA"/>
</dbReference>
<keyword evidence="4" id="KW-0560">Oxidoreductase</keyword>
<dbReference type="GO" id="GO:0050660">
    <property type="term" value="F:flavin adenine dinucleotide binding"/>
    <property type="evidence" value="ECO:0007669"/>
    <property type="project" value="InterPro"/>
</dbReference>
<evidence type="ECO:0000313" key="6">
    <source>
        <dbReference type="EMBL" id="SDQ07961.1"/>
    </source>
</evidence>
<evidence type="ECO:0000256" key="1">
    <source>
        <dbReference type="ARBA" id="ARBA00001974"/>
    </source>
</evidence>
<dbReference type="Gene3D" id="3.30.9.10">
    <property type="entry name" value="D-Amino Acid Oxidase, subunit A, domain 2"/>
    <property type="match status" value="1"/>
</dbReference>
<dbReference type="NCBIfam" id="NF008425">
    <property type="entry name" value="PRK11259.1"/>
    <property type="match status" value="1"/>
</dbReference>
<dbReference type="PANTHER" id="PTHR10961:SF7">
    <property type="entry name" value="FAD DEPENDENT OXIDOREDUCTASE DOMAIN-CONTAINING PROTEIN"/>
    <property type="match status" value="1"/>
</dbReference>
<dbReference type="STRING" id="1079994.SAMN04488565_0334"/>
<keyword evidence="3" id="KW-0274">FAD</keyword>
<evidence type="ECO:0000256" key="2">
    <source>
        <dbReference type="ARBA" id="ARBA00022630"/>
    </source>
</evidence>
<organism evidence="6 7">
    <name type="scientific">Leucobacter chromiiresistens</name>
    <dbReference type="NCBI Taxonomy" id="1079994"/>
    <lineage>
        <taxon>Bacteria</taxon>
        <taxon>Bacillati</taxon>
        <taxon>Actinomycetota</taxon>
        <taxon>Actinomycetes</taxon>
        <taxon>Micrococcales</taxon>
        <taxon>Microbacteriaceae</taxon>
        <taxon>Leucobacter</taxon>
    </lineage>
</organism>
<dbReference type="PANTHER" id="PTHR10961">
    <property type="entry name" value="PEROXISOMAL SARCOSINE OXIDASE"/>
    <property type="match status" value="1"/>
</dbReference>
<name>A0A1H0XYT2_9MICO</name>
<dbReference type="RefSeq" id="WP_010155906.1">
    <property type="nucleotide sequence ID" value="NZ_FNKB01000001.1"/>
</dbReference>
<dbReference type="AlphaFoldDB" id="A0A1H0XYT2"/>
<comment type="cofactor">
    <cofactor evidence="1">
        <name>FAD</name>
        <dbReference type="ChEBI" id="CHEBI:57692"/>
    </cofactor>
</comment>
<dbReference type="SUPFAM" id="SSF54373">
    <property type="entry name" value="FAD-linked reductases, C-terminal domain"/>
    <property type="match status" value="1"/>
</dbReference>
<dbReference type="Proteomes" id="UP000182690">
    <property type="component" value="Unassembled WGS sequence"/>
</dbReference>
<dbReference type="OrthoDB" id="9806257at2"/>
<reference evidence="6 7" key="1">
    <citation type="submission" date="2016-10" db="EMBL/GenBank/DDBJ databases">
        <authorList>
            <person name="de Groot N.N."/>
        </authorList>
    </citation>
    <scope>NUCLEOTIDE SEQUENCE [LARGE SCALE GENOMIC DNA]</scope>
    <source>
        <strain evidence="6 7">DSM 22788</strain>
    </source>
</reference>
<dbReference type="InterPro" id="IPR045170">
    <property type="entry name" value="MTOX"/>
</dbReference>
<dbReference type="InterPro" id="IPR006076">
    <property type="entry name" value="FAD-dep_OxRdtase"/>
</dbReference>
<feature type="domain" description="FAD dependent oxidoreductase" evidence="5">
    <location>
        <begin position="7"/>
        <end position="358"/>
    </location>
</feature>
<evidence type="ECO:0000259" key="5">
    <source>
        <dbReference type="Pfam" id="PF01266"/>
    </source>
</evidence>
<proteinExistence type="predicted"/>
<dbReference type="Gene3D" id="3.50.50.60">
    <property type="entry name" value="FAD/NAD(P)-binding domain"/>
    <property type="match status" value="1"/>
</dbReference>
<accession>A0A1H0XYT2</accession>